<dbReference type="EMBL" id="MN988486">
    <property type="protein sequence ID" value="QIG68143.1"/>
    <property type="molecule type" value="Genomic_DNA"/>
</dbReference>
<reference evidence="1" key="1">
    <citation type="submission" date="2020-01" db="EMBL/GenBank/DDBJ databases">
        <title>Patterns of diversity and host range of bacteriophage communities associated with bean-nodulatin bacteria.</title>
        <authorList>
            <person name="Vann Cauwenberghe J."/>
            <person name="Santamaria R.I."/>
            <person name="Bustos P."/>
            <person name="Juarez S."/>
            <person name="Gonzalez V."/>
        </authorList>
    </citation>
    <scope>NUCLEOTIDE SEQUENCE</scope>
</reference>
<name>A0A7S5QY61_9CAUD</name>
<keyword evidence="2" id="KW-1185">Reference proteome</keyword>
<proteinExistence type="predicted"/>
<accession>A0A7S5QY61</accession>
<evidence type="ECO:0000313" key="2">
    <source>
        <dbReference type="Proteomes" id="UP000605518"/>
    </source>
</evidence>
<organism evidence="1 2">
    <name type="scientific">Rhizobium phage RHph_Y68</name>
    <dbReference type="NCBI Taxonomy" id="2509787"/>
    <lineage>
        <taxon>Viruses</taxon>
        <taxon>Duplodnaviria</taxon>
        <taxon>Heunggongvirae</taxon>
        <taxon>Uroviricota</taxon>
        <taxon>Caudoviricetes</taxon>
        <taxon>Pootjesviridae</taxon>
        <taxon>Staniewskivirinae</taxon>
        <taxon>Trinifflemingvirus</taxon>
        <taxon>Trinifflemingvirus Y68</taxon>
    </lineage>
</organism>
<dbReference type="Proteomes" id="UP000605518">
    <property type="component" value="Segment"/>
</dbReference>
<sequence>MTKNYRSNSYKTTDLDNFVVLGHFSSQIREITNYDFKAFTHAEYIEWIHAWQDSYAKVSACISSQKQNKVIGGYFPGPTSPERMAFASLLRKFANTLLNAREYAKNVRREVRKAEHDDLIADALQRNG</sequence>
<protein>
    <submittedName>
        <fullName evidence="1">Uncharacterized protein</fullName>
    </submittedName>
</protein>
<gene>
    <name evidence="1" type="ORF">EVB55_208</name>
</gene>
<evidence type="ECO:0000313" key="1">
    <source>
        <dbReference type="EMBL" id="QIG68143.1"/>
    </source>
</evidence>